<accession>A0AAV1RS55</accession>
<gene>
    <name evidence="1" type="ORF">DCAF_LOCUS13418</name>
</gene>
<evidence type="ECO:0000313" key="1">
    <source>
        <dbReference type="EMBL" id="CAK7338372.1"/>
    </source>
</evidence>
<comment type="caution">
    <text evidence="1">The sequence shown here is derived from an EMBL/GenBank/DDBJ whole genome shotgun (WGS) entry which is preliminary data.</text>
</comment>
<dbReference type="AlphaFoldDB" id="A0AAV1RS55"/>
<protein>
    <submittedName>
        <fullName evidence="1">Uncharacterized protein</fullName>
    </submittedName>
</protein>
<organism evidence="1 2">
    <name type="scientific">Dovyalis caffra</name>
    <dbReference type="NCBI Taxonomy" id="77055"/>
    <lineage>
        <taxon>Eukaryota</taxon>
        <taxon>Viridiplantae</taxon>
        <taxon>Streptophyta</taxon>
        <taxon>Embryophyta</taxon>
        <taxon>Tracheophyta</taxon>
        <taxon>Spermatophyta</taxon>
        <taxon>Magnoliopsida</taxon>
        <taxon>eudicotyledons</taxon>
        <taxon>Gunneridae</taxon>
        <taxon>Pentapetalae</taxon>
        <taxon>rosids</taxon>
        <taxon>fabids</taxon>
        <taxon>Malpighiales</taxon>
        <taxon>Salicaceae</taxon>
        <taxon>Flacourtieae</taxon>
        <taxon>Dovyalis</taxon>
    </lineage>
</organism>
<name>A0AAV1RS55_9ROSI</name>
<dbReference type="Proteomes" id="UP001314170">
    <property type="component" value="Unassembled WGS sequence"/>
</dbReference>
<reference evidence="1 2" key="1">
    <citation type="submission" date="2024-01" db="EMBL/GenBank/DDBJ databases">
        <authorList>
            <person name="Waweru B."/>
        </authorList>
    </citation>
    <scope>NUCLEOTIDE SEQUENCE [LARGE SCALE GENOMIC DNA]</scope>
</reference>
<evidence type="ECO:0000313" key="2">
    <source>
        <dbReference type="Proteomes" id="UP001314170"/>
    </source>
</evidence>
<keyword evidence="2" id="KW-1185">Reference proteome</keyword>
<dbReference type="EMBL" id="CAWUPB010001116">
    <property type="protein sequence ID" value="CAK7338372.1"/>
    <property type="molecule type" value="Genomic_DNA"/>
</dbReference>
<sequence>MVPIIKPLALGKMNSIDPHITGLVANISTLKKEAFRSIFPYQVGPNTIPVWKTLKEKQIIKLTLASIKSHSPFSSSLLREFSKSYANAGLSFGYGILRGEEAFVEDSSRKEEKLFLTTQMGCNLILEDGGLKVTRTCCGYT</sequence>
<proteinExistence type="predicted"/>